<organism evidence="1 2">
    <name type="scientific">Cupriavidus neocaledonicus</name>
    <dbReference type="NCBI Taxonomy" id="1040979"/>
    <lineage>
        <taxon>Bacteria</taxon>
        <taxon>Pseudomonadati</taxon>
        <taxon>Pseudomonadota</taxon>
        <taxon>Betaproteobacteria</taxon>
        <taxon>Burkholderiales</taxon>
        <taxon>Burkholderiaceae</taxon>
        <taxon>Cupriavidus</taxon>
    </lineage>
</organism>
<evidence type="ECO:0000313" key="1">
    <source>
        <dbReference type="EMBL" id="SPD47472.1"/>
    </source>
</evidence>
<evidence type="ECO:0000313" key="2">
    <source>
        <dbReference type="Proteomes" id="UP000255168"/>
    </source>
</evidence>
<reference evidence="1 2" key="1">
    <citation type="submission" date="2018-01" db="EMBL/GenBank/DDBJ databases">
        <authorList>
            <person name="Clerissi C."/>
        </authorList>
    </citation>
    <scope>NUCLEOTIDE SEQUENCE [LARGE SCALE GENOMIC DNA]</scope>
    <source>
        <strain evidence="1">Cupriavidus taiwanensis STM 6160</strain>
    </source>
</reference>
<dbReference type="AlphaFoldDB" id="A0A375H6Y8"/>
<dbReference type="Proteomes" id="UP000255168">
    <property type="component" value="Chromosome I"/>
</dbReference>
<gene>
    <name evidence="1" type="ORF">CBM2607_12412</name>
</gene>
<protein>
    <submittedName>
        <fullName evidence="1">Uncharacterized protein</fullName>
    </submittedName>
</protein>
<name>A0A375H6Y8_9BURK</name>
<proteinExistence type="predicted"/>
<dbReference type="EMBL" id="LT984806">
    <property type="protein sequence ID" value="SPD47472.1"/>
    <property type="molecule type" value="Genomic_DNA"/>
</dbReference>
<sequence length="121" mass="12651">MQGVVGPGVHAGALLDRLQALQDPDGRFAVLTGFARHGVATKVMVRLPRGAQLCTRRGTGHCIVMEARDANPAEKRPHAAACADPACRAAGTYCPGAAAGCGAVRVFPRRSKLPNTRPRQA</sequence>
<accession>A0A375H6Y8</accession>